<reference evidence="14" key="3">
    <citation type="submission" date="2020-10" db="UniProtKB">
        <authorList>
            <consortium name="WormBaseParasite"/>
        </authorList>
    </citation>
    <scope>IDENTIFICATION</scope>
</reference>
<evidence type="ECO:0000256" key="4">
    <source>
        <dbReference type="ARBA" id="ARBA00004555"/>
    </source>
</evidence>
<dbReference type="WBParaSite" id="EgrG_000789000">
    <property type="protein sequence ID" value="EgrG_000789000"/>
    <property type="gene ID" value="EgrG_000789000"/>
</dbReference>
<keyword evidence="5 11" id="KW-0812">Transmembrane</keyword>
<evidence type="ECO:0000313" key="12">
    <source>
        <dbReference type="EMBL" id="CDS15490.1"/>
    </source>
</evidence>
<dbReference type="PANTHER" id="PTHR21425:SF2">
    <property type="entry name" value="PROTEIN C1ORF43"/>
    <property type="match status" value="1"/>
</dbReference>
<dbReference type="AlphaFoldDB" id="A0A068WAP9"/>
<dbReference type="Proteomes" id="UP000492820">
    <property type="component" value="Unassembled WGS sequence"/>
</dbReference>
<dbReference type="Pfam" id="PF07406">
    <property type="entry name" value="NICE-3"/>
    <property type="match status" value="1"/>
</dbReference>
<keyword evidence="9 11" id="KW-0472">Membrane</keyword>
<keyword evidence="8" id="KW-0496">Mitochondrion</keyword>
<dbReference type="GO" id="GO:0005739">
    <property type="term" value="C:mitochondrion"/>
    <property type="evidence" value="ECO:0007669"/>
    <property type="project" value="UniProtKB-SubCell"/>
</dbReference>
<evidence type="ECO:0000256" key="11">
    <source>
        <dbReference type="SAM" id="Phobius"/>
    </source>
</evidence>
<evidence type="ECO:0000256" key="8">
    <source>
        <dbReference type="ARBA" id="ARBA00023128"/>
    </source>
</evidence>
<evidence type="ECO:0000256" key="9">
    <source>
        <dbReference type="ARBA" id="ARBA00023136"/>
    </source>
</evidence>
<comment type="subcellular location">
    <subcellularLocation>
        <location evidence="4">Golgi apparatus</location>
    </subcellularLocation>
    <subcellularLocation>
        <location evidence="2">Membrane</location>
        <topology evidence="2">Single-pass membrane protein</topology>
    </subcellularLocation>
    <subcellularLocation>
        <location evidence="3">Mitochondrion</location>
    </subcellularLocation>
</comment>
<evidence type="ECO:0000256" key="3">
    <source>
        <dbReference type="ARBA" id="ARBA00004173"/>
    </source>
</evidence>
<evidence type="ECO:0000256" key="5">
    <source>
        <dbReference type="ARBA" id="ARBA00022692"/>
    </source>
</evidence>
<dbReference type="InterPro" id="IPR010876">
    <property type="entry name" value="C1orf43"/>
</dbReference>
<accession>A0A068WAP9</accession>
<dbReference type="GO" id="GO:0016020">
    <property type="term" value="C:membrane"/>
    <property type="evidence" value="ECO:0007669"/>
    <property type="project" value="UniProtKB-SubCell"/>
</dbReference>
<gene>
    <name evidence="12" type="ORF">EgrG_000789000</name>
</gene>
<organism evidence="12">
    <name type="scientific">Echinococcus granulosus</name>
    <name type="common">Hydatid tapeworm</name>
    <dbReference type="NCBI Taxonomy" id="6210"/>
    <lineage>
        <taxon>Eukaryota</taxon>
        <taxon>Metazoa</taxon>
        <taxon>Spiralia</taxon>
        <taxon>Lophotrochozoa</taxon>
        <taxon>Platyhelminthes</taxon>
        <taxon>Cestoda</taxon>
        <taxon>Eucestoda</taxon>
        <taxon>Cyclophyllidea</taxon>
        <taxon>Taeniidae</taxon>
        <taxon>Echinococcus</taxon>
        <taxon>Echinococcus granulosus group</taxon>
    </lineage>
</organism>
<reference evidence="12" key="2">
    <citation type="submission" date="2014-06" db="EMBL/GenBank/DDBJ databases">
        <authorList>
            <person name="Aslett M."/>
        </authorList>
    </citation>
    <scope>NUCLEOTIDE SEQUENCE</scope>
</reference>
<dbReference type="EMBL" id="LK028576">
    <property type="protein sequence ID" value="CDS15490.1"/>
    <property type="molecule type" value="Genomic_DNA"/>
</dbReference>
<feature type="region of interest" description="Disordered" evidence="10">
    <location>
        <begin position="192"/>
        <end position="283"/>
    </location>
</feature>
<proteinExistence type="predicted"/>
<dbReference type="PANTHER" id="PTHR21425">
    <property type="entry name" value="NICE-3"/>
    <property type="match status" value="1"/>
</dbReference>
<evidence type="ECO:0000256" key="1">
    <source>
        <dbReference type="ARBA" id="ARBA00002620"/>
    </source>
</evidence>
<keyword evidence="6 11" id="KW-1133">Transmembrane helix</keyword>
<evidence type="ECO:0000256" key="2">
    <source>
        <dbReference type="ARBA" id="ARBA00004167"/>
    </source>
</evidence>
<reference evidence="12 13" key="1">
    <citation type="journal article" date="2013" name="Nature">
        <title>The genomes of four tapeworm species reveal adaptations to parasitism.</title>
        <authorList>
            <person name="Tsai I.J."/>
            <person name="Zarowiecki M."/>
            <person name="Holroyd N."/>
            <person name="Garciarrubio A."/>
            <person name="Sanchez-Flores A."/>
            <person name="Brooks K.L."/>
            <person name="Tracey A."/>
            <person name="Bobes R.J."/>
            <person name="Fragoso G."/>
            <person name="Sciutto E."/>
            <person name="Aslett M."/>
            <person name="Beasley H."/>
            <person name="Bennett H.M."/>
            <person name="Cai J."/>
            <person name="Camicia F."/>
            <person name="Clark R."/>
            <person name="Cucher M."/>
            <person name="De Silva N."/>
            <person name="Day T.A."/>
            <person name="Deplazes P."/>
            <person name="Estrada K."/>
            <person name="Fernandez C."/>
            <person name="Holland P.W."/>
            <person name="Hou J."/>
            <person name="Hu S."/>
            <person name="Huckvale T."/>
            <person name="Hung S.S."/>
            <person name="Kamenetzky L."/>
            <person name="Keane J.A."/>
            <person name="Kiss F."/>
            <person name="Koziol U."/>
            <person name="Lambert O."/>
            <person name="Liu K."/>
            <person name="Luo X."/>
            <person name="Luo Y."/>
            <person name="Macchiaroli N."/>
            <person name="Nichol S."/>
            <person name="Paps J."/>
            <person name="Parkinson J."/>
            <person name="Pouchkina-Stantcheva N."/>
            <person name="Riddiford N."/>
            <person name="Rosenzvit M."/>
            <person name="Salinas G."/>
            <person name="Wasmuth J.D."/>
            <person name="Zamanian M."/>
            <person name="Zheng Y."/>
            <person name="Cai X."/>
            <person name="Soberon X."/>
            <person name="Olson P.D."/>
            <person name="Laclette J.P."/>
            <person name="Brehm K."/>
            <person name="Berriman M."/>
            <person name="Garciarrubio A."/>
            <person name="Bobes R.J."/>
            <person name="Fragoso G."/>
            <person name="Sanchez-Flores A."/>
            <person name="Estrada K."/>
            <person name="Cevallos M.A."/>
            <person name="Morett E."/>
            <person name="Gonzalez V."/>
            <person name="Portillo T."/>
            <person name="Ochoa-Leyva A."/>
            <person name="Jose M.V."/>
            <person name="Sciutto E."/>
            <person name="Landa A."/>
            <person name="Jimenez L."/>
            <person name="Valdes V."/>
            <person name="Carrero J.C."/>
            <person name="Larralde C."/>
            <person name="Morales-Montor J."/>
            <person name="Limon-Lason J."/>
            <person name="Soberon X."/>
            <person name="Laclette J.P."/>
        </authorList>
    </citation>
    <scope>NUCLEOTIDE SEQUENCE [LARGE SCALE GENOMIC DNA]</scope>
</reference>
<feature type="compositionally biased region" description="Polar residues" evidence="10">
    <location>
        <begin position="255"/>
        <end position="267"/>
    </location>
</feature>
<dbReference type="OrthoDB" id="6246623at2759"/>
<evidence type="ECO:0000256" key="10">
    <source>
        <dbReference type="SAM" id="MobiDB-lite"/>
    </source>
</evidence>
<name>A0A068WAP9_ECHGR</name>
<protein>
    <submittedName>
        <fullName evidence="12 14">NICE 3 family protein</fullName>
    </submittedName>
</protein>
<sequence>MSGQTIALSLFLFLVAFGVVIFLGSFIFIKRSIARRKSRIGRIVYAPVGNGGPKFWKELVNSKINVTVKIRPEPRVFYSSNSDRQNDTAGRNLGFQFRANTVDLFVDLKEKILASYPLFEAPPVRGIKDFLLSASSQSMNPKPDSHLVETYCEFYNRARYDPGPYTDVDYLRFLEIHDQLLKAVVVKEALQTADSPNKATKASHKRRKMPSASRVGQSTYSELIEMKDTTSGSNVAAETNSSSGAMGLLRAPLSRSGSAASDDSQTALIRLDDGRNTSSHLRQ</sequence>
<dbReference type="GO" id="GO:0005794">
    <property type="term" value="C:Golgi apparatus"/>
    <property type="evidence" value="ECO:0007669"/>
    <property type="project" value="UniProtKB-SubCell"/>
</dbReference>
<evidence type="ECO:0000256" key="6">
    <source>
        <dbReference type="ARBA" id="ARBA00022989"/>
    </source>
</evidence>
<evidence type="ECO:0000313" key="14">
    <source>
        <dbReference type="WBParaSite" id="EgrG_000789000"/>
    </source>
</evidence>
<evidence type="ECO:0000313" key="13">
    <source>
        <dbReference type="Proteomes" id="UP000492820"/>
    </source>
</evidence>
<evidence type="ECO:0000256" key="7">
    <source>
        <dbReference type="ARBA" id="ARBA00023034"/>
    </source>
</evidence>
<feature type="transmembrane region" description="Helical" evidence="11">
    <location>
        <begin position="6"/>
        <end position="29"/>
    </location>
</feature>
<feature type="compositionally biased region" description="Polar residues" evidence="10">
    <location>
        <begin position="229"/>
        <end position="244"/>
    </location>
</feature>
<comment type="function">
    <text evidence="1">General regulator of phagocytosis. Required to uptake Gram negative bacterium by macrophages.</text>
</comment>
<keyword evidence="7" id="KW-0333">Golgi apparatus</keyword>